<gene>
    <name evidence="3" type="ORF">R3W88_023291</name>
</gene>
<feature type="signal peptide" evidence="1">
    <location>
        <begin position="1"/>
        <end position="37"/>
    </location>
</feature>
<comment type="caution">
    <text evidence="3">The sequence shown here is derived from an EMBL/GenBank/DDBJ whole genome shotgun (WGS) entry which is preliminary data.</text>
</comment>
<name>A0AAV9LXY8_9SOLN</name>
<accession>A0AAV9LXY8</accession>
<proteinExistence type="predicted"/>
<dbReference type="InterPro" id="IPR018392">
    <property type="entry name" value="LysM"/>
</dbReference>
<evidence type="ECO:0000259" key="2">
    <source>
        <dbReference type="Pfam" id="PF01476"/>
    </source>
</evidence>
<keyword evidence="1" id="KW-0732">Signal</keyword>
<feature type="domain" description="LysM" evidence="2">
    <location>
        <begin position="54"/>
        <end position="96"/>
    </location>
</feature>
<evidence type="ECO:0000313" key="4">
    <source>
        <dbReference type="Proteomes" id="UP001311915"/>
    </source>
</evidence>
<protein>
    <recommendedName>
        <fullName evidence="2">LysM domain-containing protein</fullName>
    </recommendedName>
</protein>
<dbReference type="Pfam" id="PF01476">
    <property type="entry name" value="LysM"/>
    <property type="match status" value="1"/>
</dbReference>
<keyword evidence="4" id="KW-1185">Reference proteome</keyword>
<sequence length="105" mass="11987">MASSRKASRATFNSSTIFLMFLLISAILMKCCSFSEARNLREDNQQLRLCNEIHVVREGETLQTISDKCGDPFILIENTHINDADDVYPGLVLKITYRKLPIMFN</sequence>
<dbReference type="InterPro" id="IPR036779">
    <property type="entry name" value="LysM_dom_sf"/>
</dbReference>
<dbReference type="PANTHER" id="PTHR33648">
    <property type="entry name" value="EMBRYO SAC 1"/>
    <property type="match status" value="1"/>
</dbReference>
<dbReference type="EMBL" id="JAWPEI010000004">
    <property type="protein sequence ID" value="KAK4730303.1"/>
    <property type="molecule type" value="Genomic_DNA"/>
</dbReference>
<evidence type="ECO:0000313" key="3">
    <source>
        <dbReference type="EMBL" id="KAK4730303.1"/>
    </source>
</evidence>
<dbReference type="Gene3D" id="3.10.350.10">
    <property type="entry name" value="LysM domain"/>
    <property type="match status" value="1"/>
</dbReference>
<dbReference type="PANTHER" id="PTHR33648:SF15">
    <property type="entry name" value="OS04G0572800 PROTEIN"/>
    <property type="match status" value="1"/>
</dbReference>
<reference evidence="3 4" key="1">
    <citation type="submission" date="2023-10" db="EMBL/GenBank/DDBJ databases">
        <title>Genome-Wide Identification Analysis in wild type Solanum Pinnatisectum Reveals Some Genes Defensing Phytophthora Infestans.</title>
        <authorList>
            <person name="Sun C."/>
        </authorList>
    </citation>
    <scope>NUCLEOTIDE SEQUENCE [LARGE SCALE GENOMIC DNA]</scope>
    <source>
        <strain evidence="3">LQN</strain>
        <tissue evidence="3">Leaf</tissue>
    </source>
</reference>
<dbReference type="CDD" id="cd00118">
    <property type="entry name" value="LysM"/>
    <property type="match status" value="1"/>
</dbReference>
<feature type="chain" id="PRO_5043620085" description="LysM domain-containing protein" evidence="1">
    <location>
        <begin position="38"/>
        <end position="105"/>
    </location>
</feature>
<organism evidence="3 4">
    <name type="scientific">Solanum pinnatisectum</name>
    <name type="common">tansyleaf nightshade</name>
    <dbReference type="NCBI Taxonomy" id="50273"/>
    <lineage>
        <taxon>Eukaryota</taxon>
        <taxon>Viridiplantae</taxon>
        <taxon>Streptophyta</taxon>
        <taxon>Embryophyta</taxon>
        <taxon>Tracheophyta</taxon>
        <taxon>Spermatophyta</taxon>
        <taxon>Magnoliopsida</taxon>
        <taxon>eudicotyledons</taxon>
        <taxon>Gunneridae</taxon>
        <taxon>Pentapetalae</taxon>
        <taxon>asterids</taxon>
        <taxon>lamiids</taxon>
        <taxon>Solanales</taxon>
        <taxon>Solanaceae</taxon>
        <taxon>Solanoideae</taxon>
        <taxon>Solaneae</taxon>
        <taxon>Solanum</taxon>
    </lineage>
</organism>
<dbReference type="AlphaFoldDB" id="A0AAV9LXY8"/>
<dbReference type="Proteomes" id="UP001311915">
    <property type="component" value="Unassembled WGS sequence"/>
</dbReference>
<evidence type="ECO:0000256" key="1">
    <source>
        <dbReference type="SAM" id="SignalP"/>
    </source>
</evidence>